<feature type="region of interest" description="Disordered" evidence="4">
    <location>
        <begin position="1"/>
        <end position="21"/>
    </location>
</feature>
<dbReference type="GO" id="GO:0003857">
    <property type="term" value="F:(3S)-3-hydroxyacyl-CoA dehydrogenase (NAD+) activity"/>
    <property type="evidence" value="ECO:0007669"/>
    <property type="project" value="UniProtKB-EC"/>
</dbReference>
<evidence type="ECO:0000256" key="2">
    <source>
        <dbReference type="ARBA" id="ARBA00023002"/>
    </source>
</evidence>
<dbReference type="Proteomes" id="UP000256805">
    <property type="component" value="Unassembled WGS sequence"/>
</dbReference>
<feature type="site" description="Important for catalytic activity" evidence="3">
    <location>
        <position position="156"/>
    </location>
</feature>
<comment type="similarity">
    <text evidence="1">Belongs to the 3-hydroxyacyl-CoA dehydrogenase family.</text>
</comment>
<evidence type="ECO:0000259" key="5">
    <source>
        <dbReference type="Pfam" id="PF00725"/>
    </source>
</evidence>
<evidence type="ECO:0000256" key="4">
    <source>
        <dbReference type="SAM" id="MobiDB-lite"/>
    </source>
</evidence>
<dbReference type="Gene3D" id="1.10.1040.10">
    <property type="entry name" value="N-(1-d-carboxylethyl)-l-norvaline Dehydrogenase, domain 2"/>
    <property type="match status" value="1"/>
</dbReference>
<organism evidence="7 8">
    <name type="scientific">Cupriavidus taiwanensis</name>
    <dbReference type="NCBI Taxonomy" id="164546"/>
    <lineage>
        <taxon>Bacteria</taxon>
        <taxon>Pseudomonadati</taxon>
        <taxon>Pseudomonadota</taxon>
        <taxon>Betaproteobacteria</taxon>
        <taxon>Burkholderiales</taxon>
        <taxon>Burkholderiaceae</taxon>
        <taxon>Cupriavidus</taxon>
    </lineage>
</organism>
<dbReference type="AlphaFoldDB" id="A0A375J9T2"/>
<dbReference type="InterPro" id="IPR006176">
    <property type="entry name" value="3-OHacyl-CoA_DH_NAD-bd"/>
</dbReference>
<evidence type="ECO:0000259" key="6">
    <source>
        <dbReference type="Pfam" id="PF02737"/>
    </source>
</evidence>
<feature type="domain" description="3-hydroxyacyl-CoA dehydrogenase NAD binding" evidence="6">
    <location>
        <begin position="29"/>
        <end position="200"/>
    </location>
</feature>
<evidence type="ECO:0000313" key="8">
    <source>
        <dbReference type="Proteomes" id="UP000256805"/>
    </source>
</evidence>
<reference evidence="7 8" key="1">
    <citation type="submission" date="2018-01" db="EMBL/GenBank/DDBJ databases">
        <authorList>
            <person name="Gaut B.S."/>
            <person name="Morton B.R."/>
            <person name="Clegg M.T."/>
            <person name="Duvall M.R."/>
        </authorList>
    </citation>
    <scope>NUCLEOTIDE SEQUENCE [LARGE SCALE GENOMIC DNA]</scope>
    <source>
        <strain evidence="7">Cupriavidus taiwanensis cmp 52</strain>
    </source>
</reference>
<evidence type="ECO:0000256" key="1">
    <source>
        <dbReference type="ARBA" id="ARBA00009463"/>
    </source>
</evidence>
<feature type="compositionally biased region" description="Low complexity" evidence="4">
    <location>
        <begin position="1"/>
        <end position="14"/>
    </location>
</feature>
<dbReference type="PIRSF" id="PIRSF000105">
    <property type="entry name" value="HCDH"/>
    <property type="match status" value="1"/>
</dbReference>
<dbReference type="InterPro" id="IPR036291">
    <property type="entry name" value="NAD(P)-bd_dom_sf"/>
</dbReference>
<dbReference type="InterPro" id="IPR022694">
    <property type="entry name" value="3-OHacyl-CoA_DH"/>
</dbReference>
<dbReference type="EC" id="1.1.1.35" evidence="7"/>
<dbReference type="Pfam" id="PF02737">
    <property type="entry name" value="3HCDH_N"/>
    <property type="match status" value="1"/>
</dbReference>
<dbReference type="Pfam" id="PF00725">
    <property type="entry name" value="3HCDH"/>
    <property type="match status" value="1"/>
</dbReference>
<dbReference type="PROSITE" id="PS00067">
    <property type="entry name" value="3HCDH"/>
    <property type="match status" value="1"/>
</dbReference>
<dbReference type="InterPro" id="IPR006180">
    <property type="entry name" value="3-OHacyl-CoA_DH_CS"/>
</dbReference>
<dbReference type="PANTHER" id="PTHR48075:SF5">
    <property type="entry name" value="3-HYDROXYBUTYRYL-COA DEHYDROGENASE"/>
    <property type="match status" value="1"/>
</dbReference>
<dbReference type="GO" id="GO:0070403">
    <property type="term" value="F:NAD+ binding"/>
    <property type="evidence" value="ECO:0007669"/>
    <property type="project" value="InterPro"/>
</dbReference>
<feature type="domain" description="3-hydroxyacyl-CoA dehydrogenase C-terminal" evidence="5">
    <location>
        <begin position="203"/>
        <end position="301"/>
    </location>
</feature>
<name>A0A375J9T2_9BURK</name>
<dbReference type="GO" id="GO:0006635">
    <property type="term" value="P:fatty acid beta-oxidation"/>
    <property type="evidence" value="ECO:0007669"/>
    <property type="project" value="TreeGrafter"/>
</dbReference>
<dbReference type="RefSeq" id="WP_116385223.1">
    <property type="nucleotide sequence ID" value="NZ_LS483234.1"/>
</dbReference>
<dbReference type="InterPro" id="IPR008927">
    <property type="entry name" value="6-PGluconate_DH-like_C_sf"/>
</dbReference>
<proteinExistence type="inferred from homology"/>
<dbReference type="EMBL" id="OVTA01000039">
    <property type="protein sequence ID" value="SPS00346.1"/>
    <property type="molecule type" value="Genomic_DNA"/>
</dbReference>
<dbReference type="PANTHER" id="PTHR48075">
    <property type="entry name" value="3-HYDROXYACYL-COA DEHYDROGENASE FAMILY PROTEIN"/>
    <property type="match status" value="1"/>
</dbReference>
<gene>
    <name evidence="7" type="ORF">CBM2634_B160232</name>
</gene>
<dbReference type="Gene3D" id="3.40.50.720">
    <property type="entry name" value="NAD(P)-binding Rossmann-like Domain"/>
    <property type="match status" value="1"/>
</dbReference>
<dbReference type="GO" id="GO:0008691">
    <property type="term" value="F:3-hydroxybutyryl-CoA dehydrogenase activity"/>
    <property type="evidence" value="ECO:0007669"/>
    <property type="project" value="TreeGrafter"/>
</dbReference>
<dbReference type="SUPFAM" id="SSF51735">
    <property type="entry name" value="NAD(P)-binding Rossmann-fold domains"/>
    <property type="match status" value="1"/>
</dbReference>
<evidence type="ECO:0000256" key="3">
    <source>
        <dbReference type="PIRSR" id="PIRSR000105-1"/>
    </source>
</evidence>
<accession>A0A375J9T2</accession>
<sequence length="333" mass="35280">MPDPSPDSSFDSSPAPTPAVLSRPGAAHAVVVGGGTMGADVAVVLTRALCRTTIVEPDTGRAGALPARVRANLAMIGRDAGAERLAVAATLDAVDWASVDLVIECIPEDLALKQALFAELVARARPHTLLASNSSSFPISAIGAGLDTRERMLGLHFFMPAHLVPLVEVVMGEASDEGRADALAAFMRRCGMVPVKVRKDLPGFLANRLQHALSREAFSLIDRGIASPEDVDAAVRFGFGFRFLAAGPVLQRDHAGIDVHAAAGATMYPTFCNDDHPARCLSERAADGRHGMKRGEGFYAWTPETIAAERARYDHLLRAGLALIAPELPEIQP</sequence>
<dbReference type="InterPro" id="IPR013328">
    <property type="entry name" value="6PGD_dom2"/>
</dbReference>
<dbReference type="SUPFAM" id="SSF48179">
    <property type="entry name" value="6-phosphogluconate dehydrogenase C-terminal domain-like"/>
    <property type="match status" value="1"/>
</dbReference>
<keyword evidence="2 7" id="KW-0560">Oxidoreductase</keyword>
<dbReference type="InterPro" id="IPR006108">
    <property type="entry name" value="3HC_DH_C"/>
</dbReference>
<evidence type="ECO:0000313" key="7">
    <source>
        <dbReference type="EMBL" id="SPS00346.1"/>
    </source>
</evidence>
<protein>
    <submittedName>
        <fullName evidence="7">3-hydroxyacyl-CoA dehydrogenase</fullName>
        <ecNumber evidence="7">1.1.1.35</ecNumber>
    </submittedName>
</protein>